<dbReference type="PANTHER" id="PTHR33925">
    <property type="entry name" value="PLASTID DIVISION PROTEIN CDP1, CHLOROPLASTIC-RELATED"/>
    <property type="match status" value="1"/>
</dbReference>
<evidence type="ECO:0008006" key="6">
    <source>
        <dbReference type="Google" id="ProtNLM"/>
    </source>
</evidence>
<evidence type="ECO:0000313" key="4">
    <source>
        <dbReference type="EMBL" id="KAK4362648.1"/>
    </source>
</evidence>
<sequence>MYMTAVFHQVPSALYFCCIESDLDKLYFYNAALDVPICDKKWGKFRARVAIGRYCSRKRVSRRWRLYATDTGVVESGTVDRSNANAQAPTVLSIKIPVTCYQFRYCRAMKSLRSPAKSAEKHNAACFICTCVNGKKDGVLQLLLLVAKGVLSSGNILFTKSSKVDLVSKKVILGVSDRAEKDEIVKSVMHLKNAEIEDGYTMDVVVSRQVNLLMDVRDKLLFEPEYAGNIKEKVPPRSSLRIPWAWLSSALCLLQEVGEEKLVLNIGQKALQHPDSKPYVHDILLSMALAECAIAKVGFEKNKISQGFEALARAQCLLRSKVSLGKMTLLSQIEESLEELAPACTLELLGMPRTPENAERRIGAIAALRELLRQGLDVEASCQVQDWQCFLNQALNKLMASEIVELLQWDNLALTRKNKKSIESQNQRVVIDFNCFYMVLLAHIALGFSSKQIDLINKSKIICECLIASEGVDLKFEEGFLLFLLGQGDETAATEKLRQLELNSDTASRNLASVKEMKDVSAVSKPLETWLKDAVLGLFPDTRDCSPSLVNFFRGEKRPFTSRGNRRGLQTASHISHRPLAPAIPRDQRALDEPLSYGDTSRHLGSAVKQLAPTNLQAQLTVDKVNVGNAAGMPSVQLKRRLGAGRKVWEIWLGLNSIVEKIIFVMSVGCVIFVSFKLMNMQLWRTKNGSGGLLNTPRMTSSHSWKMDFPRDPSYRLASNKRSGIIEKIKKLLPKFTMQIARRPQASGLQNSFFAAGLSPSATEAYKTPMPIEEAETLIKKWQTIKAEALGPDHNIDGLLDVLDEPMLVQWQTLSEAAKTRACFWRFVLLQLSVLRAEILTNGTGQEMAEIEAILEEAAELVDESQLKNPNYYSTYKIRYVLKRQDDGVWRFSEGDILTES</sequence>
<evidence type="ECO:0000313" key="5">
    <source>
        <dbReference type="Proteomes" id="UP001291623"/>
    </source>
</evidence>
<dbReference type="Pfam" id="PF23468">
    <property type="entry name" value="ARC6"/>
    <property type="match status" value="1"/>
</dbReference>
<dbReference type="GO" id="GO:0010020">
    <property type="term" value="P:chloroplast fission"/>
    <property type="evidence" value="ECO:0007669"/>
    <property type="project" value="TreeGrafter"/>
</dbReference>
<dbReference type="InterPro" id="IPR025344">
    <property type="entry name" value="CDP1-like_IMS"/>
</dbReference>
<dbReference type="GO" id="GO:0009706">
    <property type="term" value="C:chloroplast inner membrane"/>
    <property type="evidence" value="ECO:0007669"/>
    <property type="project" value="TreeGrafter"/>
</dbReference>
<evidence type="ECO:0000259" key="2">
    <source>
        <dbReference type="Pfam" id="PF23468"/>
    </source>
</evidence>
<name>A0AAE1VAE6_9SOLA</name>
<feature type="domain" description="Plastid division protein CDP1-like 2nd alpha solenoid" evidence="2">
    <location>
        <begin position="433"/>
        <end position="554"/>
    </location>
</feature>
<accession>A0AAE1VAE6</accession>
<dbReference type="InterPro" id="IPR044685">
    <property type="entry name" value="CPD1-like"/>
</dbReference>
<dbReference type="InterPro" id="IPR058032">
    <property type="entry name" value="CDP1-like_a_solenoid_1"/>
</dbReference>
<evidence type="ECO:0000259" key="1">
    <source>
        <dbReference type="Pfam" id="PF13355"/>
    </source>
</evidence>
<comment type="caution">
    <text evidence="4">The sequence shown here is derived from an EMBL/GenBank/DDBJ whole genome shotgun (WGS) entry which is preliminary data.</text>
</comment>
<organism evidence="4 5">
    <name type="scientific">Anisodus tanguticus</name>
    <dbReference type="NCBI Taxonomy" id="243964"/>
    <lineage>
        <taxon>Eukaryota</taxon>
        <taxon>Viridiplantae</taxon>
        <taxon>Streptophyta</taxon>
        <taxon>Embryophyta</taxon>
        <taxon>Tracheophyta</taxon>
        <taxon>Spermatophyta</taxon>
        <taxon>Magnoliopsida</taxon>
        <taxon>eudicotyledons</taxon>
        <taxon>Gunneridae</taxon>
        <taxon>Pentapetalae</taxon>
        <taxon>asterids</taxon>
        <taxon>lamiids</taxon>
        <taxon>Solanales</taxon>
        <taxon>Solanaceae</taxon>
        <taxon>Solanoideae</taxon>
        <taxon>Hyoscyameae</taxon>
        <taxon>Anisodus</taxon>
    </lineage>
</organism>
<dbReference type="Proteomes" id="UP001291623">
    <property type="component" value="Unassembled WGS sequence"/>
</dbReference>
<reference evidence="4" key="1">
    <citation type="submission" date="2023-12" db="EMBL/GenBank/DDBJ databases">
        <title>Genome assembly of Anisodus tanguticus.</title>
        <authorList>
            <person name="Wang Y.-J."/>
        </authorList>
    </citation>
    <scope>NUCLEOTIDE SEQUENCE</scope>
    <source>
        <strain evidence="4">KB-2021</strain>
        <tissue evidence="4">Leaf</tissue>
    </source>
</reference>
<feature type="domain" description="Plastid division protein CDP1-like 1st alpha solenoid" evidence="3">
    <location>
        <begin position="241"/>
        <end position="387"/>
    </location>
</feature>
<dbReference type="Pfam" id="PF13355">
    <property type="entry name" value="ARC6-like_IMS"/>
    <property type="match status" value="1"/>
</dbReference>
<dbReference type="Pfam" id="PF25515">
    <property type="entry name" value="Arm_PDR"/>
    <property type="match status" value="1"/>
</dbReference>
<gene>
    <name evidence="4" type="ORF">RND71_017889</name>
</gene>
<dbReference type="InterPro" id="IPR057137">
    <property type="entry name" value="CDP1-like_a_solenoid_2"/>
</dbReference>
<dbReference type="EMBL" id="JAVYJV010000009">
    <property type="protein sequence ID" value="KAK4362648.1"/>
    <property type="molecule type" value="Genomic_DNA"/>
</dbReference>
<dbReference type="AlphaFoldDB" id="A0AAE1VAE6"/>
<keyword evidence="5" id="KW-1185">Reference proteome</keyword>
<protein>
    <recommendedName>
        <fullName evidence="6">Plastid division protein CDP1, chloroplastic</fullName>
    </recommendedName>
</protein>
<proteinExistence type="predicted"/>
<evidence type="ECO:0000259" key="3">
    <source>
        <dbReference type="Pfam" id="PF25515"/>
    </source>
</evidence>
<dbReference type="PANTHER" id="PTHR33925:SF2">
    <property type="entry name" value="PLASTID DIVISION PROTEIN CDP1, CHLOROPLASTIC"/>
    <property type="match status" value="1"/>
</dbReference>
<feature type="domain" description="Plastid division protein CDP1-like IMS" evidence="1">
    <location>
        <begin position="775"/>
        <end position="892"/>
    </location>
</feature>